<evidence type="ECO:0000256" key="2">
    <source>
        <dbReference type="SAM" id="MobiDB-lite"/>
    </source>
</evidence>
<feature type="region of interest" description="Disordered" evidence="2">
    <location>
        <begin position="128"/>
        <end position="156"/>
    </location>
</feature>
<reference evidence="5" key="1">
    <citation type="submission" date="2022-11" db="UniProtKB">
        <authorList>
            <consortium name="WormBaseParasite"/>
        </authorList>
    </citation>
    <scope>IDENTIFICATION</scope>
</reference>
<dbReference type="PANTHER" id="PTHR12490:SF4">
    <property type="entry name" value="GSK3B-INTERACTING PROTEIN"/>
    <property type="match status" value="1"/>
</dbReference>
<organism evidence="4 5">
    <name type="scientific">Panagrolaimus superbus</name>
    <dbReference type="NCBI Taxonomy" id="310955"/>
    <lineage>
        <taxon>Eukaryota</taxon>
        <taxon>Metazoa</taxon>
        <taxon>Ecdysozoa</taxon>
        <taxon>Nematoda</taxon>
        <taxon>Chromadorea</taxon>
        <taxon>Rhabditida</taxon>
        <taxon>Tylenchina</taxon>
        <taxon>Panagrolaimomorpha</taxon>
        <taxon>Panagrolaimoidea</taxon>
        <taxon>Panagrolaimidae</taxon>
        <taxon>Panagrolaimus</taxon>
    </lineage>
</organism>
<dbReference type="WBParaSite" id="PSU_v2.g8502.t1">
    <property type="protein sequence ID" value="PSU_v2.g8502.t1"/>
    <property type="gene ID" value="PSU_v2.g8502"/>
</dbReference>
<dbReference type="Gene3D" id="3.30.2280.10">
    <property type="entry name" value="Hypothetical protein (hspc210)"/>
    <property type="match status" value="1"/>
</dbReference>
<proteinExistence type="inferred from homology"/>
<feature type="domain" description="GSKIP" evidence="3">
    <location>
        <begin position="25"/>
        <end position="127"/>
    </location>
</feature>
<dbReference type="Proteomes" id="UP000887577">
    <property type="component" value="Unplaced"/>
</dbReference>
<protein>
    <submittedName>
        <fullName evidence="5">GSKIP domain-containing protein</fullName>
    </submittedName>
</protein>
<dbReference type="Pfam" id="PF05303">
    <property type="entry name" value="GSKIP_dom"/>
    <property type="match status" value="1"/>
</dbReference>
<dbReference type="GO" id="GO:0005737">
    <property type="term" value="C:cytoplasm"/>
    <property type="evidence" value="ECO:0007669"/>
    <property type="project" value="TreeGrafter"/>
</dbReference>
<dbReference type="AlphaFoldDB" id="A0A914Z733"/>
<name>A0A914Z733_9BILA</name>
<dbReference type="InterPro" id="IPR037395">
    <property type="entry name" value="GSKIP"/>
</dbReference>
<evidence type="ECO:0000259" key="3">
    <source>
        <dbReference type="Pfam" id="PF05303"/>
    </source>
</evidence>
<dbReference type="GO" id="GO:0060828">
    <property type="term" value="P:regulation of canonical Wnt signaling pathway"/>
    <property type="evidence" value="ECO:0007669"/>
    <property type="project" value="InterPro"/>
</dbReference>
<dbReference type="FunFam" id="3.30.2280.10:FF:000004">
    <property type="entry name" value="Protein CBG05668"/>
    <property type="match status" value="1"/>
</dbReference>
<evidence type="ECO:0000313" key="4">
    <source>
        <dbReference type="Proteomes" id="UP000887577"/>
    </source>
</evidence>
<dbReference type="SUPFAM" id="SSF103107">
    <property type="entry name" value="Hypothetical protein c14orf129, hspc210"/>
    <property type="match status" value="1"/>
</dbReference>
<dbReference type="GO" id="GO:0051018">
    <property type="term" value="F:protein kinase A binding"/>
    <property type="evidence" value="ECO:0007669"/>
    <property type="project" value="TreeGrafter"/>
</dbReference>
<dbReference type="InterPro" id="IPR023231">
    <property type="entry name" value="GSKIP_dom_sf"/>
</dbReference>
<sequence length="156" mass="17351">MSNRRGSSSSNGSGCDACAQLSLLEIEAISAVKEVAAFVQSICISEVLSRTPDLIFLNLHTLEGDTYCIELTQRGWRVCSNREDCMNGDFRKLDFHSRYFETIYQLLDVISPLYREQYAKALSERLNLLATSDSPPPPPPPQDSNNQTSGNDEGKN</sequence>
<evidence type="ECO:0000313" key="5">
    <source>
        <dbReference type="WBParaSite" id="PSU_v2.g8502.t1"/>
    </source>
</evidence>
<accession>A0A914Z733</accession>
<keyword evidence="4" id="KW-1185">Reference proteome</keyword>
<dbReference type="GO" id="GO:0019207">
    <property type="term" value="F:kinase regulator activity"/>
    <property type="evidence" value="ECO:0007669"/>
    <property type="project" value="TreeGrafter"/>
</dbReference>
<dbReference type="InterPro" id="IPR007967">
    <property type="entry name" value="GSKIP_dom"/>
</dbReference>
<dbReference type="PANTHER" id="PTHR12490">
    <property type="entry name" value="GSK3B-INTERACTING PROTEIN"/>
    <property type="match status" value="1"/>
</dbReference>
<evidence type="ECO:0000256" key="1">
    <source>
        <dbReference type="ARBA" id="ARBA00009571"/>
    </source>
</evidence>
<comment type="similarity">
    <text evidence="1">Belongs to the GSKIP family.</text>
</comment>